<gene>
    <name evidence="7" type="primary">cobA</name>
    <name evidence="7" type="ORF">LEP48_17665</name>
</gene>
<dbReference type="CDD" id="cd11642">
    <property type="entry name" value="SUMT"/>
    <property type="match status" value="1"/>
</dbReference>
<dbReference type="InterPro" id="IPR014776">
    <property type="entry name" value="4pyrrole_Mease_sub2"/>
</dbReference>
<dbReference type="NCBIfam" id="NF004790">
    <property type="entry name" value="PRK06136.1"/>
    <property type="match status" value="1"/>
</dbReference>
<organism evidence="7 8">
    <name type="scientific">Isoptericola luteus</name>
    <dbReference type="NCBI Taxonomy" id="2879484"/>
    <lineage>
        <taxon>Bacteria</taxon>
        <taxon>Bacillati</taxon>
        <taxon>Actinomycetota</taxon>
        <taxon>Actinomycetes</taxon>
        <taxon>Micrococcales</taxon>
        <taxon>Promicromonosporaceae</taxon>
        <taxon>Isoptericola</taxon>
    </lineage>
</organism>
<proteinExistence type="predicted"/>
<dbReference type="InterPro" id="IPR000878">
    <property type="entry name" value="4pyrrol_Mease"/>
</dbReference>
<dbReference type="RefSeq" id="WP_225566891.1">
    <property type="nucleotide sequence ID" value="NZ_JAIXCQ010000018.1"/>
</dbReference>
<dbReference type="GO" id="GO:0004851">
    <property type="term" value="F:uroporphyrin-III C-methyltransferase activity"/>
    <property type="evidence" value="ECO:0007669"/>
    <property type="project" value="UniProtKB-EC"/>
</dbReference>
<evidence type="ECO:0000256" key="5">
    <source>
        <dbReference type="ARBA" id="ARBA00023244"/>
    </source>
</evidence>
<accession>A0ABS7ZMQ5</accession>
<dbReference type="SUPFAM" id="SSF53790">
    <property type="entry name" value="Tetrapyrrole methylase"/>
    <property type="match status" value="1"/>
</dbReference>
<reference evidence="7 8" key="1">
    <citation type="submission" date="2021-09" db="EMBL/GenBank/DDBJ databases">
        <title>Isoptericola luteus sp. nov., a novel bacterium isolated from Harbin, the capital city of Heilongjiang province.</title>
        <authorList>
            <person name="Li J."/>
        </authorList>
    </citation>
    <scope>NUCLEOTIDE SEQUENCE [LARGE SCALE GENOMIC DNA]</scope>
    <source>
        <strain evidence="7 8">NEAU-Y5</strain>
    </source>
</reference>
<dbReference type="InterPro" id="IPR050161">
    <property type="entry name" value="Siro_Cobalamin_biosynth"/>
</dbReference>
<feature type="domain" description="Tetrapyrrole methylase" evidence="6">
    <location>
        <begin position="6"/>
        <end position="221"/>
    </location>
</feature>
<evidence type="ECO:0000313" key="8">
    <source>
        <dbReference type="Proteomes" id="UP001319870"/>
    </source>
</evidence>
<keyword evidence="2 7" id="KW-0489">Methyltransferase</keyword>
<dbReference type="EC" id="2.1.1.107" evidence="1"/>
<dbReference type="Gene3D" id="3.40.1010.10">
    <property type="entry name" value="Cobalt-precorrin-4 Transmethylase, Domain 1"/>
    <property type="match status" value="1"/>
</dbReference>
<evidence type="ECO:0000256" key="1">
    <source>
        <dbReference type="ARBA" id="ARBA00012162"/>
    </source>
</evidence>
<name>A0ABS7ZMQ5_9MICO</name>
<dbReference type="PANTHER" id="PTHR45790">
    <property type="entry name" value="SIROHEME SYNTHASE-RELATED"/>
    <property type="match status" value="1"/>
</dbReference>
<keyword evidence="3 7" id="KW-0808">Transferase</keyword>
<dbReference type="Gene3D" id="3.30.950.10">
    <property type="entry name" value="Methyltransferase, Cobalt-precorrin-4 Transmethylase, Domain 2"/>
    <property type="match status" value="1"/>
</dbReference>
<keyword evidence="4" id="KW-0949">S-adenosyl-L-methionine</keyword>
<keyword evidence="5" id="KW-0627">Porphyrin biosynthesis</keyword>
<dbReference type="NCBIfam" id="TIGR01469">
    <property type="entry name" value="cobA_cysG_Cterm"/>
    <property type="match status" value="1"/>
</dbReference>
<comment type="caution">
    <text evidence="7">The sequence shown here is derived from an EMBL/GenBank/DDBJ whole genome shotgun (WGS) entry which is preliminary data.</text>
</comment>
<evidence type="ECO:0000259" key="6">
    <source>
        <dbReference type="Pfam" id="PF00590"/>
    </source>
</evidence>
<dbReference type="InterPro" id="IPR006366">
    <property type="entry name" value="CobA/CysG_C"/>
</dbReference>
<evidence type="ECO:0000256" key="3">
    <source>
        <dbReference type="ARBA" id="ARBA00022679"/>
    </source>
</evidence>
<dbReference type="InterPro" id="IPR035996">
    <property type="entry name" value="4pyrrol_Methylase_sf"/>
</dbReference>
<dbReference type="InterPro" id="IPR014777">
    <property type="entry name" value="4pyrrole_Mease_sub1"/>
</dbReference>
<evidence type="ECO:0000313" key="7">
    <source>
        <dbReference type="EMBL" id="MCA5895159.1"/>
    </source>
</evidence>
<dbReference type="EMBL" id="JAIXCQ010000018">
    <property type="protein sequence ID" value="MCA5895159.1"/>
    <property type="molecule type" value="Genomic_DNA"/>
</dbReference>
<evidence type="ECO:0000256" key="2">
    <source>
        <dbReference type="ARBA" id="ARBA00022603"/>
    </source>
</evidence>
<protein>
    <recommendedName>
        <fullName evidence="1">uroporphyrinogen-III C-methyltransferase</fullName>
        <ecNumber evidence="1">2.1.1.107</ecNumber>
    </recommendedName>
</protein>
<evidence type="ECO:0000256" key="4">
    <source>
        <dbReference type="ARBA" id="ARBA00022691"/>
    </source>
</evidence>
<dbReference type="GO" id="GO:0032259">
    <property type="term" value="P:methylation"/>
    <property type="evidence" value="ECO:0007669"/>
    <property type="project" value="UniProtKB-KW"/>
</dbReference>
<dbReference type="PANTHER" id="PTHR45790:SF3">
    <property type="entry name" value="S-ADENOSYL-L-METHIONINE-DEPENDENT UROPORPHYRINOGEN III METHYLTRANSFERASE, CHLOROPLASTIC"/>
    <property type="match status" value="1"/>
</dbReference>
<sequence>MTSFGRVTLVGAGPGAADLLTYRAWRALTTADVVVTDRLVPTEVLDDLGPGVEVVDVGKTPGRHTLPQHEIDALIVARAQAGQRVVRLKGGDPFVFGRGGEEVAACRAAGVEVEVVPGVSSALAAPALAGIPLTHRGTTTAFHVVTGHTREGEAGHGPVLDAVSVSCVTQRAATLVILMGVSALPAIVAHLLDAGADPGTPVAIVERGSLPDQRVTRAALDLAAKRAEEVGVRSPAVVVVGAVADEGLLEAVRVAGGGRAPGGAGDRRARAVGGAGG</sequence>
<keyword evidence="8" id="KW-1185">Reference proteome</keyword>
<dbReference type="Proteomes" id="UP001319870">
    <property type="component" value="Unassembled WGS sequence"/>
</dbReference>
<dbReference type="Pfam" id="PF00590">
    <property type="entry name" value="TP_methylase"/>
    <property type="match status" value="1"/>
</dbReference>